<keyword evidence="5" id="KW-1185">Reference proteome</keyword>
<evidence type="ECO:0000313" key="5">
    <source>
        <dbReference type="Proteomes" id="UP001186944"/>
    </source>
</evidence>
<dbReference type="PANTHER" id="PTHR46363:SF1">
    <property type="entry name" value="DEOXYRIBONUCLEASE TATDN2-RELATED"/>
    <property type="match status" value="1"/>
</dbReference>
<feature type="compositionally biased region" description="Polar residues" evidence="3">
    <location>
        <begin position="325"/>
        <end position="339"/>
    </location>
</feature>
<evidence type="ECO:0000256" key="2">
    <source>
        <dbReference type="ARBA" id="ARBA00022801"/>
    </source>
</evidence>
<evidence type="ECO:0000256" key="1">
    <source>
        <dbReference type="ARBA" id="ARBA00009275"/>
    </source>
</evidence>
<dbReference type="CDD" id="cd01310">
    <property type="entry name" value="TatD_DNAse"/>
    <property type="match status" value="1"/>
</dbReference>
<dbReference type="Gene3D" id="3.20.20.140">
    <property type="entry name" value="Metal-dependent hydrolases"/>
    <property type="match status" value="1"/>
</dbReference>
<dbReference type="PANTHER" id="PTHR46363">
    <property type="entry name" value="DEOXYRIBONUCLEASE TATDN2-RELATED"/>
    <property type="match status" value="1"/>
</dbReference>
<dbReference type="SUPFAM" id="SSF51556">
    <property type="entry name" value="Metallo-dependent hydrolases"/>
    <property type="match status" value="1"/>
</dbReference>
<gene>
    <name evidence="4" type="ORF">FSP39_001008</name>
</gene>
<comment type="caution">
    <text evidence="4">The sequence shown here is derived from an EMBL/GenBank/DDBJ whole genome shotgun (WGS) entry which is preliminary data.</text>
</comment>
<feature type="compositionally biased region" description="Basic and acidic residues" evidence="3">
    <location>
        <begin position="340"/>
        <end position="354"/>
    </location>
</feature>
<dbReference type="Proteomes" id="UP001186944">
    <property type="component" value="Unassembled WGS sequence"/>
</dbReference>
<accession>A0AA88YGV0</accession>
<dbReference type="GO" id="GO:0016788">
    <property type="term" value="F:hydrolase activity, acting on ester bonds"/>
    <property type="evidence" value="ECO:0007669"/>
    <property type="project" value="InterPro"/>
</dbReference>
<dbReference type="InterPro" id="IPR018228">
    <property type="entry name" value="DNase_TatD-rel_CS"/>
</dbReference>
<organism evidence="4 5">
    <name type="scientific">Pinctada imbricata</name>
    <name type="common">Atlantic pearl-oyster</name>
    <name type="synonym">Pinctada martensii</name>
    <dbReference type="NCBI Taxonomy" id="66713"/>
    <lineage>
        <taxon>Eukaryota</taxon>
        <taxon>Metazoa</taxon>
        <taxon>Spiralia</taxon>
        <taxon>Lophotrochozoa</taxon>
        <taxon>Mollusca</taxon>
        <taxon>Bivalvia</taxon>
        <taxon>Autobranchia</taxon>
        <taxon>Pteriomorphia</taxon>
        <taxon>Pterioida</taxon>
        <taxon>Pterioidea</taxon>
        <taxon>Pteriidae</taxon>
        <taxon>Pinctada</taxon>
    </lineage>
</organism>
<reference evidence="4" key="1">
    <citation type="submission" date="2019-08" db="EMBL/GenBank/DDBJ databases">
        <title>The improved chromosome-level genome for the pearl oyster Pinctada fucata martensii using PacBio sequencing and Hi-C.</title>
        <authorList>
            <person name="Zheng Z."/>
        </authorList>
    </citation>
    <scope>NUCLEOTIDE SEQUENCE</scope>
    <source>
        <strain evidence="4">ZZ-2019</strain>
        <tissue evidence="4">Adductor muscle</tissue>
    </source>
</reference>
<dbReference type="EMBL" id="VSWD01000006">
    <property type="protein sequence ID" value="KAK3099208.1"/>
    <property type="molecule type" value="Genomic_DNA"/>
</dbReference>
<dbReference type="InterPro" id="IPR001130">
    <property type="entry name" value="TatD-like"/>
</dbReference>
<proteinExistence type="inferred from homology"/>
<evidence type="ECO:0000313" key="4">
    <source>
        <dbReference type="EMBL" id="KAK3099208.1"/>
    </source>
</evidence>
<evidence type="ECO:0000256" key="3">
    <source>
        <dbReference type="SAM" id="MobiDB-lite"/>
    </source>
</evidence>
<keyword evidence="2" id="KW-0378">Hydrolase</keyword>
<protein>
    <submittedName>
        <fullName evidence="4">Uncharacterized protein</fullName>
    </submittedName>
</protein>
<feature type="region of interest" description="Disordered" evidence="3">
    <location>
        <begin position="325"/>
        <end position="372"/>
    </location>
</feature>
<name>A0AA88YGV0_PINIB</name>
<dbReference type="InterPro" id="IPR032466">
    <property type="entry name" value="Metal_Hydrolase"/>
</dbReference>
<comment type="similarity">
    <text evidence="1">Belongs to the metallo-dependent hydrolases superfamily. TatD-type hydrolase family.</text>
</comment>
<sequence length="832" mass="93047">MATGKRTWKQERRRPVHTNYVNSGKERLPSEPYMEFLHRMCEEEKLLTPKILVLDLGLLDIPHSEVCRGFEIQYAVAVKKADKKWIDEVRLEAQSICTDSYIDQSLPSLTGRKLTTKKKVNVSIWEPSTGMCKDARLQKDPSIPVMRENAADTVSQLPTKLPTIQEEPEDEPEEGLAGCSVVSTGQSVGAPSAPLSDENVDLEDSCAMETEDSLAEVPAVSQATQASVVRLSGAPVRCQKSTRNEDRLAEVPAVSQATQASVVRLSGAPVRCQKSTRNEDRLAEVPAVSQATQASVVRLSGAPVRRKKLTPAIKTMIFTSSAFKTRTSQSADKPATATNPDDKPVSQPKPEVKRKPNRMVEVTGQPTSKRPKLTITTSVPEEMSTCPFPTCPSIDKKVRRHVMQHHLPYTFGKKEETLSHFQERLEALQTLIWASVGPNATMEDAIKVVNDSQTIPKDSYINPEHQGVFHAMCRALNWEEPESFSINPVDTPAALTHWRCLVALLLRLPYEKQREWCCTRQITLEPQEEPVSEEEEIIEEFIVMDECSDSSDENGNIDGDTLQAYDSHFHLDRTGQHLCGRKDLTMEEMLNHGMAIKPVLEVQLAGGVIVHSEPKSYPKNLVFGGKWKLALGVHPKHVDQLTADRYLELQQLVKDPVVAAIVEIGLDRTVEAKFWRRQDETFRRVLHLARPDQPVILHLRGPKEDRNGADVHARALQIMGRICDASQKIHIHCFTGDSEMVQEWREHFPNAYFGFTANVKGFAREQIQALQSIPMERILLETDSPYMPPGGKGINTPNFIGDVASLVAVKLDIPVPKLLAVTRKNGRKLYGR</sequence>
<dbReference type="AlphaFoldDB" id="A0AA88YGV0"/>
<dbReference type="PROSITE" id="PS01091">
    <property type="entry name" value="TATD_3"/>
    <property type="match status" value="1"/>
</dbReference>
<dbReference type="Pfam" id="PF01026">
    <property type="entry name" value="TatD_DNase"/>
    <property type="match status" value="1"/>
</dbReference>